<evidence type="ECO:0000256" key="5">
    <source>
        <dbReference type="ARBA" id="ARBA00022777"/>
    </source>
</evidence>
<dbReference type="Pfam" id="PF00989">
    <property type="entry name" value="PAS"/>
    <property type="match status" value="1"/>
</dbReference>
<dbReference type="EMBL" id="JBJYXY010000001">
    <property type="protein sequence ID" value="MFN2976603.1"/>
    <property type="molecule type" value="Genomic_DNA"/>
</dbReference>
<dbReference type="SUPFAM" id="SSF55785">
    <property type="entry name" value="PYP-like sensor domain (PAS domain)"/>
    <property type="match status" value="3"/>
</dbReference>
<evidence type="ECO:0000259" key="8">
    <source>
        <dbReference type="PROSITE" id="PS50113"/>
    </source>
</evidence>
<evidence type="ECO:0000256" key="2">
    <source>
        <dbReference type="ARBA" id="ARBA00012438"/>
    </source>
</evidence>
<feature type="domain" description="PAS" evidence="7">
    <location>
        <begin position="197"/>
        <end position="268"/>
    </location>
</feature>
<dbReference type="InterPro" id="IPR003661">
    <property type="entry name" value="HisK_dim/P_dom"/>
</dbReference>
<dbReference type="InterPro" id="IPR004358">
    <property type="entry name" value="Sig_transdc_His_kin-like_C"/>
</dbReference>
<dbReference type="PRINTS" id="PR00344">
    <property type="entry name" value="BCTRLSENSOR"/>
</dbReference>
<comment type="caution">
    <text evidence="9">The sequence shown here is derived from an EMBL/GenBank/DDBJ whole genome shotgun (WGS) entry which is preliminary data.</text>
</comment>
<keyword evidence="3" id="KW-0597">Phosphoprotein</keyword>
<dbReference type="InterPro" id="IPR000700">
    <property type="entry name" value="PAS-assoc_C"/>
</dbReference>
<dbReference type="SUPFAM" id="SSF55874">
    <property type="entry name" value="ATPase domain of HSP90 chaperone/DNA topoisomerase II/histidine kinase"/>
    <property type="match status" value="1"/>
</dbReference>
<dbReference type="InterPro" id="IPR029016">
    <property type="entry name" value="GAF-like_dom_sf"/>
</dbReference>
<dbReference type="InterPro" id="IPR013656">
    <property type="entry name" value="PAS_4"/>
</dbReference>
<feature type="domain" description="PAS" evidence="7">
    <location>
        <begin position="324"/>
        <end position="394"/>
    </location>
</feature>
<dbReference type="InterPro" id="IPR000014">
    <property type="entry name" value="PAS"/>
</dbReference>
<evidence type="ECO:0000256" key="4">
    <source>
        <dbReference type="ARBA" id="ARBA00022679"/>
    </source>
</evidence>
<dbReference type="Proteomes" id="UP001634747">
    <property type="component" value="Unassembled WGS sequence"/>
</dbReference>
<dbReference type="Gene3D" id="3.30.450.20">
    <property type="entry name" value="PAS domain"/>
    <property type="match status" value="3"/>
</dbReference>
<protein>
    <recommendedName>
        <fullName evidence="2">histidine kinase</fullName>
        <ecNumber evidence="2">2.7.13.3</ecNumber>
    </recommendedName>
</protein>
<dbReference type="Pfam" id="PF00512">
    <property type="entry name" value="HisKA"/>
    <property type="match status" value="1"/>
</dbReference>
<proteinExistence type="predicted"/>
<dbReference type="PANTHER" id="PTHR43047:SF72">
    <property type="entry name" value="OSMOSENSING HISTIDINE PROTEIN KINASE SLN1"/>
    <property type="match status" value="1"/>
</dbReference>
<feature type="domain" description="PAS" evidence="7">
    <location>
        <begin position="448"/>
        <end position="504"/>
    </location>
</feature>
<keyword evidence="4" id="KW-0808">Transferase</keyword>
<evidence type="ECO:0000259" key="6">
    <source>
        <dbReference type="PROSITE" id="PS50109"/>
    </source>
</evidence>
<dbReference type="Pfam" id="PF01590">
    <property type="entry name" value="GAF"/>
    <property type="match status" value="1"/>
</dbReference>
<dbReference type="Gene3D" id="3.30.450.40">
    <property type="match status" value="1"/>
</dbReference>
<dbReference type="CDD" id="cd00082">
    <property type="entry name" value="HisKA"/>
    <property type="match status" value="1"/>
</dbReference>
<dbReference type="InterPro" id="IPR013767">
    <property type="entry name" value="PAS_fold"/>
</dbReference>
<accession>A0ABW9KM36</accession>
<dbReference type="PROSITE" id="PS50113">
    <property type="entry name" value="PAC"/>
    <property type="match status" value="2"/>
</dbReference>
<dbReference type="InterPro" id="IPR001610">
    <property type="entry name" value="PAC"/>
</dbReference>
<dbReference type="InterPro" id="IPR003018">
    <property type="entry name" value="GAF"/>
</dbReference>
<dbReference type="Gene3D" id="3.30.565.10">
    <property type="entry name" value="Histidine kinase-like ATPase, C-terminal domain"/>
    <property type="match status" value="1"/>
</dbReference>
<keyword evidence="10" id="KW-1185">Reference proteome</keyword>
<evidence type="ECO:0000313" key="9">
    <source>
        <dbReference type="EMBL" id="MFN2976603.1"/>
    </source>
</evidence>
<dbReference type="InterPro" id="IPR036097">
    <property type="entry name" value="HisK_dim/P_sf"/>
</dbReference>
<dbReference type="SMART" id="SM00065">
    <property type="entry name" value="GAF"/>
    <property type="match status" value="1"/>
</dbReference>
<dbReference type="NCBIfam" id="TIGR00229">
    <property type="entry name" value="sensory_box"/>
    <property type="match status" value="3"/>
</dbReference>
<sequence>MSTQLPLPTRMPHVAAQSAQQREAARLRGLERMEILDTPADPALEAIVQLCADVCQVSAAAISLVGRDFVLFKASVGLQASDMPRSDAPCDETIRGNDLFSIPHAAEDEQYANTGIRVGSQSFQFYAGAPLITADGFAIGCLCIYDYEPRDLDEIEATTLRTLAQTILTRLELSVRLRSNEREARTRQRVEAALTVERNFVSAVLDTVGALVVVFDTAGRVVRFNRTCETISGYAVEEIVGHTLWDTLVPPSDRSEAIEAFARLREGRFPAEYEDRWLTRDKTTRLIQWTATALTDGQKDVAFIIATGIDVTMQREAEETLRESESRYRQLIEGSLGAVFTHDQRGNLLSINSYGAENLGYSVSEMLGRPLNVFLQDEDRAGFGSYLRRLLKTGEAQGTFDLCHRDGSLRILAFRNRLAESSAGEIYALCFAVDITEKVRAEERLLRLTQQSNSILDSVGDGILGMDLDGACTVCNPAAAHMLGFSSEQIATDILGKNLHELVHHHRADGRVYAEHDSPILNAAREHKTVRISSEVFWRADGTSFPVEYVACPITENGDVTGVVVAFTDVTERSALDRMKDEFVSTVSHELRTPLTSMRASLGLIASGALATRPEKQEQMLQIAIGNTDRLVNLVNDILELERIGSGKAELHYSSVSADALVRHAAELLAASAAKAGITLRFQLEPVLAWADGERIVQTVTNLISNALKFTPSGGTITLSTRSMGPNEVQIEVADTGRGIPPEKLEHIFGRFQQVDASDARTMGGTGLGLAICRSIVTQHGGRIWAESEVGKGSSFFISLPSKPSSSLR</sequence>
<organism evidence="9 10">
    <name type="scientific">Terriglobus aquaticus</name>
    <dbReference type="NCBI Taxonomy" id="940139"/>
    <lineage>
        <taxon>Bacteria</taxon>
        <taxon>Pseudomonadati</taxon>
        <taxon>Acidobacteriota</taxon>
        <taxon>Terriglobia</taxon>
        <taxon>Terriglobales</taxon>
        <taxon>Acidobacteriaceae</taxon>
        <taxon>Terriglobus</taxon>
    </lineage>
</organism>
<dbReference type="SMART" id="SM00388">
    <property type="entry name" value="HisKA"/>
    <property type="match status" value="1"/>
</dbReference>
<dbReference type="SUPFAM" id="SSF55781">
    <property type="entry name" value="GAF domain-like"/>
    <property type="match status" value="1"/>
</dbReference>
<dbReference type="InterPro" id="IPR036890">
    <property type="entry name" value="HATPase_C_sf"/>
</dbReference>
<dbReference type="CDD" id="cd16922">
    <property type="entry name" value="HATPase_EvgS-ArcB-TorS-like"/>
    <property type="match status" value="1"/>
</dbReference>
<dbReference type="Pfam" id="PF08448">
    <property type="entry name" value="PAS_4"/>
    <property type="match status" value="2"/>
</dbReference>
<dbReference type="CDD" id="cd00130">
    <property type="entry name" value="PAS"/>
    <property type="match status" value="3"/>
</dbReference>
<comment type="catalytic activity">
    <reaction evidence="1">
        <text>ATP + protein L-histidine = ADP + protein N-phospho-L-histidine.</text>
        <dbReference type="EC" id="2.7.13.3"/>
    </reaction>
</comment>
<dbReference type="InterPro" id="IPR003594">
    <property type="entry name" value="HATPase_dom"/>
</dbReference>
<name>A0ABW9KM36_9BACT</name>
<dbReference type="SUPFAM" id="SSF47384">
    <property type="entry name" value="Homodimeric domain of signal transducing histidine kinase"/>
    <property type="match status" value="1"/>
</dbReference>
<dbReference type="Gene3D" id="1.10.287.130">
    <property type="match status" value="1"/>
</dbReference>
<evidence type="ECO:0000313" key="10">
    <source>
        <dbReference type="Proteomes" id="UP001634747"/>
    </source>
</evidence>
<dbReference type="Pfam" id="PF02518">
    <property type="entry name" value="HATPase_c"/>
    <property type="match status" value="1"/>
</dbReference>
<dbReference type="SMART" id="SM00387">
    <property type="entry name" value="HATPase_c"/>
    <property type="match status" value="1"/>
</dbReference>
<evidence type="ECO:0000259" key="7">
    <source>
        <dbReference type="PROSITE" id="PS50112"/>
    </source>
</evidence>
<dbReference type="EC" id="2.7.13.3" evidence="2"/>
<reference evidence="9 10" key="1">
    <citation type="submission" date="2024-12" db="EMBL/GenBank/DDBJ databases">
        <authorList>
            <person name="Lee Y."/>
        </authorList>
    </citation>
    <scope>NUCLEOTIDE SEQUENCE [LARGE SCALE GENOMIC DNA]</scope>
    <source>
        <strain evidence="9 10">03SUJ4</strain>
    </source>
</reference>
<dbReference type="InterPro" id="IPR005467">
    <property type="entry name" value="His_kinase_dom"/>
</dbReference>
<dbReference type="PANTHER" id="PTHR43047">
    <property type="entry name" value="TWO-COMPONENT HISTIDINE PROTEIN KINASE"/>
    <property type="match status" value="1"/>
</dbReference>
<dbReference type="SMART" id="SM00086">
    <property type="entry name" value="PAC"/>
    <property type="match status" value="3"/>
</dbReference>
<keyword evidence="5" id="KW-0418">Kinase</keyword>
<feature type="domain" description="PAC" evidence="8">
    <location>
        <begin position="396"/>
        <end position="447"/>
    </location>
</feature>
<dbReference type="InterPro" id="IPR035965">
    <property type="entry name" value="PAS-like_dom_sf"/>
</dbReference>
<gene>
    <name evidence="9" type="ORF">ACK2TP_12585</name>
</gene>
<feature type="domain" description="PAC" evidence="8">
    <location>
        <begin position="271"/>
        <end position="323"/>
    </location>
</feature>
<dbReference type="SMART" id="SM00091">
    <property type="entry name" value="PAS"/>
    <property type="match status" value="3"/>
</dbReference>
<dbReference type="PROSITE" id="PS50112">
    <property type="entry name" value="PAS"/>
    <property type="match status" value="3"/>
</dbReference>
<evidence type="ECO:0000256" key="3">
    <source>
        <dbReference type="ARBA" id="ARBA00022553"/>
    </source>
</evidence>
<dbReference type="PROSITE" id="PS50109">
    <property type="entry name" value="HIS_KIN"/>
    <property type="match status" value="1"/>
</dbReference>
<dbReference type="RefSeq" id="WP_263411926.1">
    <property type="nucleotide sequence ID" value="NZ_BAABBH010000001.1"/>
</dbReference>
<evidence type="ECO:0000256" key="1">
    <source>
        <dbReference type="ARBA" id="ARBA00000085"/>
    </source>
</evidence>
<feature type="domain" description="Histidine kinase" evidence="6">
    <location>
        <begin position="586"/>
        <end position="804"/>
    </location>
</feature>